<evidence type="ECO:0000256" key="5">
    <source>
        <dbReference type="ARBA" id="ARBA00022989"/>
    </source>
</evidence>
<gene>
    <name evidence="9" type="ORF">Slin15195_G079140</name>
</gene>
<dbReference type="PANTHER" id="PTHR31204">
    <property type="entry name" value="SIGMA INTRACELLULAR RECEPTOR 2"/>
    <property type="match status" value="1"/>
</dbReference>
<proteinExistence type="inferred from homology"/>
<dbReference type="Proteomes" id="UP001056384">
    <property type="component" value="Chromosome 6"/>
</dbReference>
<dbReference type="InterPro" id="IPR016964">
    <property type="entry name" value="Sigma2_recept"/>
</dbReference>
<evidence type="ECO:0000256" key="4">
    <source>
        <dbReference type="ARBA" id="ARBA00022824"/>
    </source>
</evidence>
<protein>
    <recommendedName>
        <fullName evidence="7">Efficient mitochondria targeting-associated protein 19</fullName>
    </recommendedName>
</protein>
<keyword evidence="6 7" id="KW-0472">Membrane</keyword>
<evidence type="ECO:0000256" key="6">
    <source>
        <dbReference type="ARBA" id="ARBA00023136"/>
    </source>
</evidence>
<sequence length="169" mass="19298">MAPITSRKKDILYLIFFLIHIPIVFLVDIYPLYPASIAPQFMTTLRTWYITTYRDQFFVSPPAWFSLYTWMELIYHVPVSIWAVGGLLRDDPKVPLHLLVYAIQTAVTTATCIADYLSWSGHSTAEKIELGKLYVPYLALSVFMGLDMYGRLGKRLGARIVDGRVKKGS</sequence>
<dbReference type="PANTHER" id="PTHR31204:SF1">
    <property type="entry name" value="SIGMA INTRACELLULAR RECEPTOR 2"/>
    <property type="match status" value="1"/>
</dbReference>
<evidence type="ECO:0000256" key="2">
    <source>
        <dbReference type="ARBA" id="ARBA00009096"/>
    </source>
</evidence>
<dbReference type="PIRSF" id="PIRSF031032">
    <property type="entry name" value="TMP_97_prd"/>
    <property type="match status" value="1"/>
</dbReference>
<dbReference type="Pfam" id="PF05241">
    <property type="entry name" value="EBP"/>
    <property type="match status" value="1"/>
</dbReference>
<feature type="transmembrane region" description="Helical" evidence="7">
    <location>
        <begin position="99"/>
        <end position="119"/>
    </location>
</feature>
<evidence type="ECO:0000313" key="9">
    <source>
        <dbReference type="EMBL" id="USW54595.1"/>
    </source>
</evidence>
<evidence type="ECO:0000313" key="10">
    <source>
        <dbReference type="Proteomes" id="UP001056384"/>
    </source>
</evidence>
<dbReference type="EMBL" id="CP099423">
    <property type="protein sequence ID" value="USW54595.1"/>
    <property type="molecule type" value="Genomic_DNA"/>
</dbReference>
<comment type="similarity">
    <text evidence="2">Belongs to the TMEM97/sigma-2 receptor family.</text>
</comment>
<organism evidence="9 10">
    <name type="scientific">Septoria linicola</name>
    <dbReference type="NCBI Taxonomy" id="215465"/>
    <lineage>
        <taxon>Eukaryota</taxon>
        <taxon>Fungi</taxon>
        <taxon>Dikarya</taxon>
        <taxon>Ascomycota</taxon>
        <taxon>Pezizomycotina</taxon>
        <taxon>Dothideomycetes</taxon>
        <taxon>Dothideomycetidae</taxon>
        <taxon>Mycosphaerellales</taxon>
        <taxon>Mycosphaerellaceae</taxon>
        <taxon>Septoria</taxon>
    </lineage>
</organism>
<evidence type="ECO:0000259" key="8">
    <source>
        <dbReference type="PROSITE" id="PS51751"/>
    </source>
</evidence>
<evidence type="ECO:0000256" key="3">
    <source>
        <dbReference type="ARBA" id="ARBA00022692"/>
    </source>
</evidence>
<comment type="subcellular location">
    <subcellularLocation>
        <location evidence="1">Endoplasmic reticulum membrane</location>
        <topology evidence="1">Multi-pass membrane protein</topology>
    </subcellularLocation>
</comment>
<name>A0A9Q9AY17_9PEZI</name>
<keyword evidence="5 7" id="KW-1133">Transmembrane helix</keyword>
<accession>A0A9Q9AY17</accession>
<dbReference type="OrthoDB" id="433124at2759"/>
<keyword evidence="4 7" id="KW-0256">Endoplasmic reticulum</keyword>
<dbReference type="GO" id="GO:0005789">
    <property type="term" value="C:endoplasmic reticulum membrane"/>
    <property type="evidence" value="ECO:0007669"/>
    <property type="project" value="UniProtKB-SubCell"/>
</dbReference>
<evidence type="ECO:0000256" key="7">
    <source>
        <dbReference type="PIRNR" id="PIRNR031032"/>
    </source>
</evidence>
<feature type="transmembrane region" description="Helical" evidence="7">
    <location>
        <begin position="67"/>
        <end position="87"/>
    </location>
</feature>
<keyword evidence="3 7" id="KW-0812">Transmembrane</keyword>
<evidence type="ECO:0000256" key="1">
    <source>
        <dbReference type="ARBA" id="ARBA00004477"/>
    </source>
</evidence>
<dbReference type="InterPro" id="IPR051987">
    <property type="entry name" value="Sigma-2_receptor-like"/>
</dbReference>
<feature type="transmembrane region" description="Helical" evidence="7">
    <location>
        <begin position="131"/>
        <end position="149"/>
    </location>
</feature>
<dbReference type="AlphaFoldDB" id="A0A9Q9AY17"/>
<keyword evidence="10" id="KW-1185">Reference proteome</keyword>
<reference evidence="9" key="1">
    <citation type="submission" date="2022-06" db="EMBL/GenBank/DDBJ databases">
        <title>Complete genome sequences of two strains of the flax pathogen Septoria linicola.</title>
        <authorList>
            <person name="Lapalu N."/>
            <person name="Simon A."/>
            <person name="Demenou B."/>
            <person name="Paumier D."/>
            <person name="Guillot M.-P."/>
            <person name="Gout L."/>
            <person name="Valade R."/>
        </authorList>
    </citation>
    <scope>NUCLEOTIDE SEQUENCE</scope>
    <source>
        <strain evidence="9">SE15195</strain>
    </source>
</reference>
<dbReference type="PROSITE" id="PS51751">
    <property type="entry name" value="EXPERA"/>
    <property type="match status" value="1"/>
</dbReference>
<keyword evidence="9" id="KW-0675">Receptor</keyword>
<feature type="transmembrane region" description="Helical" evidence="7">
    <location>
        <begin position="12"/>
        <end position="33"/>
    </location>
</feature>
<dbReference type="InterPro" id="IPR033118">
    <property type="entry name" value="EXPERA"/>
</dbReference>
<feature type="domain" description="EXPERA" evidence="8">
    <location>
        <begin position="9"/>
        <end position="145"/>
    </location>
</feature>